<comment type="subcellular location">
    <subcellularLocation>
        <location evidence="1">Cell membrane</location>
        <topology evidence="1">Multi-pass membrane protein</topology>
    </subcellularLocation>
</comment>
<feature type="transmembrane region" description="Helical" evidence="7">
    <location>
        <begin position="744"/>
        <end position="768"/>
    </location>
</feature>
<feature type="transmembrane region" description="Helical" evidence="7">
    <location>
        <begin position="310"/>
        <end position="335"/>
    </location>
</feature>
<proteinExistence type="inferred from homology"/>
<organism evidence="9 10">
    <name type="scientific">Rehaibacterium terrae</name>
    <dbReference type="NCBI Taxonomy" id="1341696"/>
    <lineage>
        <taxon>Bacteria</taxon>
        <taxon>Pseudomonadati</taxon>
        <taxon>Pseudomonadota</taxon>
        <taxon>Gammaproteobacteria</taxon>
        <taxon>Lysobacterales</taxon>
        <taxon>Lysobacteraceae</taxon>
        <taxon>Rehaibacterium</taxon>
    </lineage>
</organism>
<dbReference type="EMBL" id="JACHHX010000001">
    <property type="protein sequence ID" value="MBB5014260.1"/>
    <property type="molecule type" value="Genomic_DNA"/>
</dbReference>
<dbReference type="InterPro" id="IPR003838">
    <property type="entry name" value="ABC3_permease_C"/>
</dbReference>
<keyword evidence="4 7" id="KW-0812">Transmembrane</keyword>
<dbReference type="PANTHER" id="PTHR30489">
    <property type="entry name" value="LIPOPROTEIN-RELEASING SYSTEM TRANSMEMBRANE PROTEIN LOLE"/>
    <property type="match status" value="1"/>
</dbReference>
<feature type="transmembrane region" description="Helical" evidence="7">
    <location>
        <begin position="355"/>
        <end position="379"/>
    </location>
</feature>
<feature type="domain" description="ABC3 transporter permease C-terminal" evidence="8">
    <location>
        <begin position="267"/>
        <end position="387"/>
    </location>
</feature>
<evidence type="ECO:0000313" key="10">
    <source>
        <dbReference type="Proteomes" id="UP000519004"/>
    </source>
</evidence>
<evidence type="ECO:0000313" key="9">
    <source>
        <dbReference type="EMBL" id="MBB5014260.1"/>
    </source>
</evidence>
<feature type="transmembrane region" description="Helical" evidence="7">
    <location>
        <begin position="711"/>
        <end position="732"/>
    </location>
</feature>
<sequence>MTPLHRKLLRELRQLRGQVLAIALVMVGGIGTMVMALTNYDALADTRALYYGEYRFAEVFARVKRAPLPLAGAVRAIPGVREVEPRVVGFASLEVEGFDEPVTGQIVSLSTPEDPGLNRLYLREGRLPLADDEVVLGEAFAQAHGLRPGDGLVAILNGRRQALRVSGVGASPEFVYPIRPGDVFPDFERYGVLWMPREPLAMAFDMDGAFNDLAITLARDAREADVIDALDALLAPYGGVGAHGRDLQMSHRFLSEELNQLQMMTRFFTVIFLGVSAFLLNVVVGRLVATQREQIAVLKAFGYSRWEVGLHYGQLVLLMVLVGVLPGVALGAWLGRGMADLYMTFFRFPFLAWSLSPSVLALAFGFAIAAAAFGTLGALRRAFALPPAEAMRPEAPPVFRRTLTERLGLGVLLDPPARMILRNLERRPLRTTLSVIGIGLACGILVMSRFQSAAIEEMIEVQFGFAQRDDLAVTFAEPASWRAAEELAALPGVRAVEPFRAAAVNLRHGHRHYHTALQGLDDDTDLKRVLDDTLQPARLPAEGLLLTDYLADLLGARPGDTLDVEFLEGHRRTLRVPLAGTVREYLGVGAYARRDTVNRLLGEGDALSGAWLAIDPPARLDVVSALRERPRVAAITDRAAMVQSFRDTLAENILAFTLIATLMAGSIAVGVVYNAARITLAERGRELASLRVLGYTRAEVRALLLGELGALSFFALLPGFALGYGMAALLVWGFRSDLYRIPLVIAPGGYAFAGLVVLAATVLSAWLVRRRLDRLDLVAVLKTKE</sequence>
<evidence type="ECO:0000256" key="5">
    <source>
        <dbReference type="ARBA" id="ARBA00022989"/>
    </source>
</evidence>
<keyword evidence="3" id="KW-1003">Cell membrane</keyword>
<dbReference type="GO" id="GO:0044874">
    <property type="term" value="P:lipoprotein localization to outer membrane"/>
    <property type="evidence" value="ECO:0007669"/>
    <property type="project" value="TreeGrafter"/>
</dbReference>
<gene>
    <name evidence="9" type="ORF">HNQ58_000131</name>
</gene>
<evidence type="ECO:0000256" key="3">
    <source>
        <dbReference type="ARBA" id="ARBA00022475"/>
    </source>
</evidence>
<dbReference type="Pfam" id="PF02687">
    <property type="entry name" value="FtsX"/>
    <property type="match status" value="2"/>
</dbReference>
<feature type="transmembrane region" description="Helical" evidence="7">
    <location>
        <begin position="428"/>
        <end position="447"/>
    </location>
</feature>
<dbReference type="RefSeq" id="WP_183946853.1">
    <property type="nucleotide sequence ID" value="NZ_JACHHX010000001.1"/>
</dbReference>
<comment type="similarity">
    <text evidence="2">Belongs to the ABC-4 integral membrane protein family. LolC/E subfamily.</text>
</comment>
<dbReference type="GO" id="GO:0098797">
    <property type="term" value="C:plasma membrane protein complex"/>
    <property type="evidence" value="ECO:0007669"/>
    <property type="project" value="TreeGrafter"/>
</dbReference>
<evidence type="ECO:0000259" key="8">
    <source>
        <dbReference type="Pfam" id="PF02687"/>
    </source>
</evidence>
<feature type="domain" description="ABC3 transporter permease C-terminal" evidence="8">
    <location>
        <begin position="659"/>
        <end position="772"/>
    </location>
</feature>
<dbReference type="AlphaFoldDB" id="A0A7W7V6Q3"/>
<evidence type="ECO:0000256" key="7">
    <source>
        <dbReference type="SAM" id="Phobius"/>
    </source>
</evidence>
<dbReference type="InterPro" id="IPR051447">
    <property type="entry name" value="Lipoprotein-release_system"/>
</dbReference>
<keyword evidence="6 7" id="KW-0472">Membrane</keyword>
<keyword evidence="10" id="KW-1185">Reference proteome</keyword>
<comment type="caution">
    <text evidence="9">The sequence shown here is derived from an EMBL/GenBank/DDBJ whole genome shotgun (WGS) entry which is preliminary data.</text>
</comment>
<dbReference type="Proteomes" id="UP000519004">
    <property type="component" value="Unassembled WGS sequence"/>
</dbReference>
<feature type="transmembrane region" description="Helical" evidence="7">
    <location>
        <begin position="267"/>
        <end position="289"/>
    </location>
</feature>
<evidence type="ECO:0000256" key="2">
    <source>
        <dbReference type="ARBA" id="ARBA00005236"/>
    </source>
</evidence>
<feature type="transmembrane region" description="Helical" evidence="7">
    <location>
        <begin position="653"/>
        <end position="676"/>
    </location>
</feature>
<evidence type="ECO:0000256" key="6">
    <source>
        <dbReference type="ARBA" id="ARBA00023136"/>
    </source>
</evidence>
<keyword evidence="5 7" id="KW-1133">Transmembrane helix</keyword>
<protein>
    <submittedName>
        <fullName evidence="9">Putative ABC transport system permease protein</fullName>
    </submittedName>
</protein>
<feature type="transmembrane region" description="Helical" evidence="7">
    <location>
        <begin position="20"/>
        <end position="40"/>
    </location>
</feature>
<reference evidence="9 10" key="1">
    <citation type="submission" date="2020-08" db="EMBL/GenBank/DDBJ databases">
        <title>Genomic Encyclopedia of Type Strains, Phase IV (KMG-IV): sequencing the most valuable type-strain genomes for metagenomic binning, comparative biology and taxonomic classification.</title>
        <authorList>
            <person name="Goeker M."/>
        </authorList>
    </citation>
    <scope>NUCLEOTIDE SEQUENCE [LARGE SCALE GENOMIC DNA]</scope>
    <source>
        <strain evidence="9 10">DSM 25897</strain>
    </source>
</reference>
<accession>A0A7W7V6Q3</accession>
<evidence type="ECO:0000256" key="4">
    <source>
        <dbReference type="ARBA" id="ARBA00022692"/>
    </source>
</evidence>
<name>A0A7W7V6Q3_9GAMM</name>
<evidence type="ECO:0000256" key="1">
    <source>
        <dbReference type="ARBA" id="ARBA00004651"/>
    </source>
</evidence>
<dbReference type="PANTHER" id="PTHR30489:SF0">
    <property type="entry name" value="LIPOPROTEIN-RELEASING SYSTEM TRANSMEMBRANE PROTEIN LOLE"/>
    <property type="match status" value="1"/>
</dbReference>